<dbReference type="EMBL" id="AZFA01000044">
    <property type="protein sequence ID" value="KRL65098.1"/>
    <property type="molecule type" value="Genomic_DNA"/>
</dbReference>
<dbReference type="NCBIfam" id="NF033516">
    <property type="entry name" value="transpos_IS3"/>
    <property type="match status" value="1"/>
</dbReference>
<evidence type="ECO:0000259" key="2">
    <source>
        <dbReference type="PROSITE" id="PS50994"/>
    </source>
</evidence>
<proteinExistence type="predicted"/>
<evidence type="ECO:0000256" key="1">
    <source>
        <dbReference type="ARBA" id="ARBA00002286"/>
    </source>
</evidence>
<keyword evidence="4" id="KW-1185">Reference proteome</keyword>
<dbReference type="STRING" id="1423815.FC27_GL001751"/>
<comment type="function">
    <text evidence="1">Involved in the transposition of the insertion sequence.</text>
</comment>
<sequence>MSVIFSLNDLLKRYGLSRSTYYERLKHDTKPDKYESVKRLIMKKFESSKQTYGYRRMHFETVKADFPYCEETIRKIMGKLGIKVDIYSKHTSSYHSYKGTVGRIAPNIIIQDFSETKPFTVLHTDVTQVKLIDGKWGYISSIEDETSGEILSVAISNIPNKKLIRNTLMGLKNQLSTSVNPIIHSDQGWQYQMEEFRQQLKELGMTQSMSRKGNCHDNAPIESHFNLLKQECLNRYKIKDIKQLRHLVYEYIDWYNNERISLSKNGLTPVEYRNQAIVV</sequence>
<name>A0A0R1SEY0_9LACO</name>
<protein>
    <submittedName>
        <fullName evidence="3">Transposase IS150 IS3 family protein</fullName>
    </submittedName>
</protein>
<dbReference type="Proteomes" id="UP000051647">
    <property type="component" value="Unassembled WGS sequence"/>
</dbReference>
<reference evidence="3 4" key="1">
    <citation type="journal article" date="2015" name="Genome Announc.">
        <title>Expanding the biotechnology potential of lactobacilli through comparative genomics of 213 strains and associated genera.</title>
        <authorList>
            <person name="Sun Z."/>
            <person name="Harris H.M."/>
            <person name="McCann A."/>
            <person name="Guo C."/>
            <person name="Argimon S."/>
            <person name="Zhang W."/>
            <person name="Yang X."/>
            <person name="Jeffery I.B."/>
            <person name="Cooney J.C."/>
            <person name="Kagawa T.F."/>
            <person name="Liu W."/>
            <person name="Song Y."/>
            <person name="Salvetti E."/>
            <person name="Wrobel A."/>
            <person name="Rasinkangas P."/>
            <person name="Parkhill J."/>
            <person name="Rea M.C."/>
            <person name="O'Sullivan O."/>
            <person name="Ritari J."/>
            <person name="Douillard F.P."/>
            <person name="Paul Ross R."/>
            <person name="Yang R."/>
            <person name="Briner A.E."/>
            <person name="Felis G.E."/>
            <person name="de Vos W.M."/>
            <person name="Barrangou R."/>
            <person name="Klaenhammer T.R."/>
            <person name="Caufield P.W."/>
            <person name="Cui Y."/>
            <person name="Zhang H."/>
            <person name="O'Toole P.W."/>
        </authorList>
    </citation>
    <scope>NUCLEOTIDE SEQUENCE [LARGE SCALE GENOMIC DNA]</scope>
    <source>
        <strain evidence="3 4">DSM 14857</strain>
    </source>
</reference>
<gene>
    <name evidence="3" type="ORF">FC27_GL001751</name>
</gene>
<evidence type="ECO:0000313" key="4">
    <source>
        <dbReference type="Proteomes" id="UP000051647"/>
    </source>
</evidence>
<dbReference type="InterPro" id="IPR001584">
    <property type="entry name" value="Integrase_cat-core"/>
</dbReference>
<dbReference type="AlphaFoldDB" id="A0A0R1SEY0"/>
<dbReference type="InterPro" id="IPR012337">
    <property type="entry name" value="RNaseH-like_sf"/>
</dbReference>
<dbReference type="Pfam" id="PF00665">
    <property type="entry name" value="rve"/>
    <property type="match status" value="1"/>
</dbReference>
<dbReference type="PATRIC" id="fig|1423815.3.peg.1791"/>
<dbReference type="PANTHER" id="PTHR46889:SF4">
    <property type="entry name" value="TRANSPOSASE INSO FOR INSERTION SEQUENCE ELEMENT IS911B-RELATED"/>
    <property type="match status" value="1"/>
</dbReference>
<dbReference type="eggNOG" id="COG2801">
    <property type="taxonomic scope" value="Bacteria"/>
</dbReference>
<accession>A0A0R1SEY0</accession>
<dbReference type="SUPFAM" id="SSF53098">
    <property type="entry name" value="Ribonuclease H-like"/>
    <property type="match status" value="1"/>
</dbReference>
<dbReference type="GO" id="GO:0003676">
    <property type="term" value="F:nucleic acid binding"/>
    <property type="evidence" value="ECO:0007669"/>
    <property type="project" value="InterPro"/>
</dbReference>
<dbReference type="Pfam" id="PF13333">
    <property type="entry name" value="rve_2"/>
    <property type="match status" value="1"/>
</dbReference>
<dbReference type="InterPro" id="IPR050900">
    <property type="entry name" value="Transposase_IS3/IS150/IS904"/>
</dbReference>
<comment type="caution">
    <text evidence="3">The sequence shown here is derived from an EMBL/GenBank/DDBJ whole genome shotgun (WGS) entry which is preliminary data.</text>
</comment>
<organism evidence="3 4">
    <name type="scientific">Companilactobacillus versmoldensis DSM 14857 = KCTC 3814</name>
    <dbReference type="NCBI Taxonomy" id="1423815"/>
    <lineage>
        <taxon>Bacteria</taxon>
        <taxon>Bacillati</taxon>
        <taxon>Bacillota</taxon>
        <taxon>Bacilli</taxon>
        <taxon>Lactobacillales</taxon>
        <taxon>Lactobacillaceae</taxon>
        <taxon>Companilactobacillus</taxon>
    </lineage>
</organism>
<dbReference type="InterPro" id="IPR036397">
    <property type="entry name" value="RNaseH_sf"/>
</dbReference>
<dbReference type="GO" id="GO:0015074">
    <property type="term" value="P:DNA integration"/>
    <property type="evidence" value="ECO:0007669"/>
    <property type="project" value="InterPro"/>
</dbReference>
<dbReference type="PANTHER" id="PTHR46889">
    <property type="entry name" value="TRANSPOSASE INSF FOR INSERTION SEQUENCE IS3B-RELATED"/>
    <property type="match status" value="1"/>
</dbReference>
<dbReference type="InterPro" id="IPR048020">
    <property type="entry name" value="Transpos_IS3"/>
</dbReference>
<feature type="domain" description="Integrase catalytic" evidence="2">
    <location>
        <begin position="114"/>
        <end position="277"/>
    </location>
</feature>
<dbReference type="PROSITE" id="PS50994">
    <property type="entry name" value="INTEGRASE"/>
    <property type="match status" value="1"/>
</dbReference>
<dbReference type="Gene3D" id="3.30.420.10">
    <property type="entry name" value="Ribonuclease H-like superfamily/Ribonuclease H"/>
    <property type="match status" value="1"/>
</dbReference>
<dbReference type="Pfam" id="PF13276">
    <property type="entry name" value="HTH_21"/>
    <property type="match status" value="1"/>
</dbReference>
<dbReference type="InterPro" id="IPR025948">
    <property type="entry name" value="HTH-like_dom"/>
</dbReference>
<evidence type="ECO:0000313" key="3">
    <source>
        <dbReference type="EMBL" id="KRL65098.1"/>
    </source>
</evidence>